<dbReference type="InterPro" id="IPR051120">
    <property type="entry name" value="ABC_AA/LPS_Transport"/>
</dbReference>
<evidence type="ECO:0000259" key="5">
    <source>
        <dbReference type="PROSITE" id="PS50893"/>
    </source>
</evidence>
<dbReference type="SUPFAM" id="SSF52540">
    <property type="entry name" value="P-loop containing nucleoside triphosphate hydrolases"/>
    <property type="match status" value="1"/>
</dbReference>
<dbReference type="GO" id="GO:0016887">
    <property type="term" value="F:ATP hydrolysis activity"/>
    <property type="evidence" value="ECO:0007669"/>
    <property type="project" value="InterPro"/>
</dbReference>
<dbReference type="GO" id="GO:0005524">
    <property type="term" value="F:ATP binding"/>
    <property type="evidence" value="ECO:0007669"/>
    <property type="project" value="UniProtKB-KW"/>
</dbReference>
<gene>
    <name evidence="6" type="ORF">H6H00_18040</name>
</gene>
<dbReference type="Proteomes" id="UP000515728">
    <property type="component" value="Chromosome"/>
</dbReference>
<evidence type="ECO:0000256" key="4">
    <source>
        <dbReference type="SAM" id="MobiDB-lite"/>
    </source>
</evidence>
<dbReference type="Gene3D" id="3.40.50.300">
    <property type="entry name" value="P-loop containing nucleotide triphosphate hydrolases"/>
    <property type="match status" value="1"/>
</dbReference>
<dbReference type="KEGG" id="ppel:H6H00_18040"/>
<reference evidence="6 7" key="1">
    <citation type="submission" date="2020-08" db="EMBL/GenBank/DDBJ databases">
        <authorList>
            <person name="Mo P."/>
        </authorList>
    </citation>
    <scope>NUCLEOTIDE SEQUENCE [LARGE SCALE GENOMIC DNA]</scope>
    <source>
        <strain evidence="6 7">CGMCC 4.1532</strain>
    </source>
</reference>
<keyword evidence="1" id="KW-0813">Transport</keyword>
<dbReference type="RefSeq" id="WP_185716927.1">
    <property type="nucleotide sequence ID" value="NZ_BAAAWI010000001.1"/>
</dbReference>
<evidence type="ECO:0000256" key="1">
    <source>
        <dbReference type="ARBA" id="ARBA00022448"/>
    </source>
</evidence>
<dbReference type="InterPro" id="IPR027417">
    <property type="entry name" value="P-loop_NTPase"/>
</dbReference>
<evidence type="ECO:0000256" key="3">
    <source>
        <dbReference type="ARBA" id="ARBA00022840"/>
    </source>
</evidence>
<dbReference type="AlphaFoldDB" id="A0A7G7MBK4"/>
<dbReference type="PANTHER" id="PTHR45772:SF1">
    <property type="entry name" value="ABC TRANSPORTER ATP-BINDING PROTEIN"/>
    <property type="match status" value="1"/>
</dbReference>
<protein>
    <submittedName>
        <fullName evidence="6">ABC transporter ATP-binding protein</fullName>
    </submittedName>
</protein>
<dbReference type="GO" id="GO:0005886">
    <property type="term" value="C:plasma membrane"/>
    <property type="evidence" value="ECO:0007669"/>
    <property type="project" value="TreeGrafter"/>
</dbReference>
<feature type="domain" description="ABC transporter" evidence="5">
    <location>
        <begin position="5"/>
        <end position="253"/>
    </location>
</feature>
<keyword evidence="2" id="KW-0547">Nucleotide-binding</keyword>
<dbReference type="SMART" id="SM00382">
    <property type="entry name" value="AAA"/>
    <property type="match status" value="1"/>
</dbReference>
<dbReference type="PANTHER" id="PTHR45772">
    <property type="entry name" value="CONSERVED COMPONENT OF ABC TRANSPORTER FOR NATURAL AMINO ACIDS-RELATED"/>
    <property type="match status" value="1"/>
</dbReference>
<feature type="region of interest" description="Disordered" evidence="4">
    <location>
        <begin position="236"/>
        <end position="258"/>
    </location>
</feature>
<proteinExistence type="predicted"/>
<dbReference type="CDD" id="cd03219">
    <property type="entry name" value="ABC_Mj1267_LivG_branched"/>
    <property type="match status" value="1"/>
</dbReference>
<name>A0A7G7MBK4_9PSEU</name>
<dbReference type="EMBL" id="CP060131">
    <property type="protein sequence ID" value="QNG50165.1"/>
    <property type="molecule type" value="Genomic_DNA"/>
</dbReference>
<dbReference type="InterPro" id="IPR003439">
    <property type="entry name" value="ABC_transporter-like_ATP-bd"/>
</dbReference>
<dbReference type="PROSITE" id="PS50893">
    <property type="entry name" value="ABC_TRANSPORTER_2"/>
    <property type="match status" value="1"/>
</dbReference>
<keyword evidence="3 6" id="KW-0067">ATP-binding</keyword>
<evidence type="ECO:0000313" key="6">
    <source>
        <dbReference type="EMBL" id="QNG50165.1"/>
    </source>
</evidence>
<accession>A0A7G7MBK4</accession>
<evidence type="ECO:0000256" key="2">
    <source>
        <dbReference type="ARBA" id="ARBA00022741"/>
    </source>
</evidence>
<organism evidence="6 7">
    <name type="scientific">Pseudonocardia petroleophila</name>
    <dbReference type="NCBI Taxonomy" id="37331"/>
    <lineage>
        <taxon>Bacteria</taxon>
        <taxon>Bacillati</taxon>
        <taxon>Actinomycetota</taxon>
        <taxon>Actinomycetes</taxon>
        <taxon>Pseudonocardiales</taxon>
        <taxon>Pseudonocardiaceae</taxon>
        <taxon>Pseudonocardia</taxon>
    </lineage>
</organism>
<sequence>MTGRLDVHDLRVWFGGVKAVDGISLTVSPGKVHGVVGPNGSGKTTLVNAVSGVQPLTGGRLELDGADLTGSPAHVVSRAGIARTFQSIKLIPTLTVRENVLLGADGLTPDAAAGRDVFGRAARRRAATAAARSADEALERLEIAHLADRAPDELSYGTRRRIEIARALAARPTLLLLDEPLAGMSRGERAEVAGVIRRLGDEGLTLFVVEHDLRTLLGICDHLFVMNFGRLIAEGPPRETAAGPEVQEAYLGRSRGAA</sequence>
<dbReference type="InterPro" id="IPR003593">
    <property type="entry name" value="AAA+_ATPase"/>
</dbReference>
<evidence type="ECO:0000313" key="7">
    <source>
        <dbReference type="Proteomes" id="UP000515728"/>
    </source>
</evidence>
<keyword evidence="7" id="KW-1185">Reference proteome</keyword>
<dbReference type="Pfam" id="PF00005">
    <property type="entry name" value="ABC_tran"/>
    <property type="match status" value="1"/>
</dbReference>